<protein>
    <recommendedName>
        <fullName evidence="1">Haem-binding domain-containing protein</fullName>
    </recommendedName>
</protein>
<dbReference type="OrthoDB" id="196738at2"/>
<evidence type="ECO:0000313" key="3">
    <source>
        <dbReference type="Proteomes" id="UP000294419"/>
    </source>
</evidence>
<gene>
    <name evidence="2" type="ORF">NBC122_01875</name>
</gene>
<keyword evidence="3" id="KW-1185">Reference proteome</keyword>
<reference evidence="2 3" key="1">
    <citation type="submission" date="2019-03" db="EMBL/GenBank/DDBJ databases">
        <authorList>
            <person name="Kim H."/>
            <person name="Yu S.-M."/>
        </authorList>
    </citation>
    <scope>NUCLEOTIDE SEQUENCE [LARGE SCALE GENOMIC DNA]</scope>
    <source>
        <strain evidence="2 3">NBC122</strain>
    </source>
</reference>
<dbReference type="RefSeq" id="WP_133440100.1">
    <property type="nucleotide sequence ID" value="NZ_CP037954.1"/>
</dbReference>
<sequence>MKKVLIIIIVAFILIQFFPIDKNNPVATPQMDFLKIKNTPEKTANLIRNACYDCHSNETKYPWYANTQPFGWFLESHIKEGRKELNFSTFATYETKRQIKKLKEAVEMMEKNEMPLDSYVILHPEAKLNAADKKQVIDYFKFMENDTRILNDLPTSVEKSDFKVK</sequence>
<dbReference type="InterPro" id="IPR025992">
    <property type="entry name" value="Haem-bd"/>
</dbReference>
<organism evidence="2 3">
    <name type="scientific">Chryseobacterium salivictor</name>
    <dbReference type="NCBI Taxonomy" id="2547600"/>
    <lineage>
        <taxon>Bacteria</taxon>
        <taxon>Pseudomonadati</taxon>
        <taxon>Bacteroidota</taxon>
        <taxon>Flavobacteriia</taxon>
        <taxon>Flavobacteriales</taxon>
        <taxon>Weeksellaceae</taxon>
        <taxon>Chryseobacterium group</taxon>
        <taxon>Chryseobacterium</taxon>
    </lineage>
</organism>
<dbReference type="KEGG" id="csal:NBC122_01875"/>
<dbReference type="SMART" id="SM01235">
    <property type="entry name" value="Haem_bd"/>
    <property type="match status" value="1"/>
</dbReference>
<dbReference type="EMBL" id="CP037954">
    <property type="protein sequence ID" value="QBO58689.1"/>
    <property type="molecule type" value="Genomic_DNA"/>
</dbReference>
<evidence type="ECO:0000259" key="1">
    <source>
        <dbReference type="SMART" id="SM01235"/>
    </source>
</evidence>
<name>A0A4P6ZGI6_9FLAO</name>
<proteinExistence type="predicted"/>
<dbReference type="AlphaFoldDB" id="A0A4P6ZGI6"/>
<feature type="domain" description="Haem-binding" evidence="1">
    <location>
        <begin position="9"/>
        <end position="144"/>
    </location>
</feature>
<evidence type="ECO:0000313" key="2">
    <source>
        <dbReference type="EMBL" id="QBO58689.1"/>
    </source>
</evidence>
<dbReference type="Proteomes" id="UP000294419">
    <property type="component" value="Chromosome"/>
</dbReference>
<accession>A0A4P6ZGI6</accession>
<dbReference type="Pfam" id="PF14376">
    <property type="entry name" value="Haem_bd"/>
    <property type="match status" value="1"/>
</dbReference>